<dbReference type="Proteomes" id="UP000676336">
    <property type="component" value="Unassembled WGS sequence"/>
</dbReference>
<feature type="non-terminal residue" evidence="1">
    <location>
        <position position="1"/>
    </location>
</feature>
<proteinExistence type="predicted"/>
<accession>A0A8S3BX66</accession>
<sequence length="32" mass="3612">MFSPLTYSYVADDEYDTLPPLPPQMKAPPKKA</sequence>
<comment type="caution">
    <text evidence="1">The sequence shown here is derived from an EMBL/GenBank/DDBJ whole genome shotgun (WGS) entry which is preliminary data.</text>
</comment>
<dbReference type="AlphaFoldDB" id="A0A8S3BX66"/>
<evidence type="ECO:0000313" key="1">
    <source>
        <dbReference type="EMBL" id="CAF4868127.1"/>
    </source>
</evidence>
<protein>
    <submittedName>
        <fullName evidence="1">Uncharacterized protein</fullName>
    </submittedName>
</protein>
<gene>
    <name evidence="1" type="ORF">SMN809_LOCUS50202</name>
    <name evidence="2" type="ORF">SMN809_LOCUS70283</name>
</gene>
<evidence type="ECO:0000313" key="2">
    <source>
        <dbReference type="EMBL" id="CAF5185302.1"/>
    </source>
</evidence>
<dbReference type="EMBL" id="CAJOBI010321149">
    <property type="protein sequence ID" value="CAF5185302.1"/>
    <property type="molecule type" value="Genomic_DNA"/>
</dbReference>
<dbReference type="EMBL" id="CAJOBI010165547">
    <property type="protein sequence ID" value="CAF4868127.1"/>
    <property type="molecule type" value="Genomic_DNA"/>
</dbReference>
<evidence type="ECO:0000313" key="3">
    <source>
        <dbReference type="Proteomes" id="UP000676336"/>
    </source>
</evidence>
<name>A0A8S3BX66_9BILA</name>
<reference evidence="1" key="1">
    <citation type="submission" date="2021-02" db="EMBL/GenBank/DDBJ databases">
        <authorList>
            <person name="Nowell W R."/>
        </authorList>
    </citation>
    <scope>NUCLEOTIDE SEQUENCE</scope>
</reference>
<organism evidence="1 3">
    <name type="scientific">Rotaria magnacalcarata</name>
    <dbReference type="NCBI Taxonomy" id="392030"/>
    <lineage>
        <taxon>Eukaryota</taxon>
        <taxon>Metazoa</taxon>
        <taxon>Spiralia</taxon>
        <taxon>Gnathifera</taxon>
        <taxon>Rotifera</taxon>
        <taxon>Eurotatoria</taxon>
        <taxon>Bdelloidea</taxon>
        <taxon>Philodinida</taxon>
        <taxon>Philodinidae</taxon>
        <taxon>Rotaria</taxon>
    </lineage>
</organism>